<evidence type="ECO:0000256" key="1">
    <source>
        <dbReference type="ARBA" id="ARBA00010333"/>
    </source>
</evidence>
<accession>A0A4T1ZTB2</accession>
<dbReference type="AlphaFoldDB" id="A0A4T1ZTB2"/>
<dbReference type="SUPFAM" id="SSF53850">
    <property type="entry name" value="Periplasmic binding protein-like II"/>
    <property type="match status" value="1"/>
</dbReference>
<dbReference type="Pfam" id="PF00497">
    <property type="entry name" value="SBP_bac_3"/>
    <property type="match status" value="1"/>
</dbReference>
<name>A0A4T1ZTB2_9PSED</name>
<reference evidence="4 5" key="1">
    <citation type="submission" date="2018-10" db="EMBL/GenBank/DDBJ databases">
        <title>Pseudomonas leptonychotis sp. nov., isolated from Weddell seals in Antarctica.</title>
        <authorList>
            <person name="Novakova D."/>
            <person name="Svec P."/>
            <person name="Kralova S."/>
            <person name="Kristofova L."/>
            <person name="Zeman M."/>
            <person name="Pantucek R."/>
            <person name="Maslanova I."/>
            <person name="Sedlacek I."/>
        </authorList>
    </citation>
    <scope>NUCLEOTIDE SEQUENCE [LARGE SCALE GENOMIC DNA]</scope>
    <source>
        <strain evidence="4 5">CCM 8849</strain>
    </source>
</reference>
<evidence type="ECO:0000256" key="2">
    <source>
        <dbReference type="ARBA" id="ARBA00022729"/>
    </source>
</evidence>
<dbReference type="OrthoDB" id="5296159at2"/>
<comment type="similarity">
    <text evidence="1">Belongs to the bacterial solute-binding protein 3 family.</text>
</comment>
<proteinExistence type="inferred from homology"/>
<comment type="caution">
    <text evidence="4">The sequence shown here is derived from an EMBL/GenBank/DDBJ whole genome shotgun (WGS) entry which is preliminary data.</text>
</comment>
<evidence type="ECO:0000313" key="4">
    <source>
        <dbReference type="EMBL" id="TIH06629.1"/>
    </source>
</evidence>
<feature type="domain" description="Solute-binding protein family 3/N-terminal" evidence="3">
    <location>
        <begin position="28"/>
        <end position="240"/>
    </location>
</feature>
<keyword evidence="2" id="KW-0732">Signal</keyword>
<sequence>MRALIYALLINLLLNGIAVAESVRLTNGEWPPYLGEQLPHKGVASRIVAEAFALQGISVEWEFHPWARSLQLAERGQRDGSAVWLHSKERENGFYISDPVVESGYYLFHRKNYNFDWKQIADLHNRRIVGTRGYDYGAAFQQAEASGQLRIHRVTSDEIAFRQLLAGRIDLFPMDKVVGFDILHQHFTAAERAQLSFHPVPLRSDSLHLLLSRNVPGNAERLTRFNQGLAQLRESGKVAQYLLEIQQPLSLAP</sequence>
<gene>
    <name evidence="4" type="ORF">D8779_19970</name>
</gene>
<organism evidence="4 5">
    <name type="scientific">Pseudomonas leptonychotis</name>
    <dbReference type="NCBI Taxonomy" id="2448482"/>
    <lineage>
        <taxon>Bacteria</taxon>
        <taxon>Pseudomonadati</taxon>
        <taxon>Pseudomonadota</taxon>
        <taxon>Gammaproteobacteria</taxon>
        <taxon>Pseudomonadales</taxon>
        <taxon>Pseudomonadaceae</taxon>
        <taxon>Pseudomonas</taxon>
    </lineage>
</organism>
<protein>
    <submittedName>
        <fullName evidence="4">Amino acid ABC transporter substrate-binding protein</fullName>
    </submittedName>
</protein>
<dbReference type="PANTHER" id="PTHR35936">
    <property type="entry name" value="MEMBRANE-BOUND LYTIC MUREIN TRANSGLYCOSYLASE F"/>
    <property type="match status" value="1"/>
</dbReference>
<evidence type="ECO:0000313" key="5">
    <source>
        <dbReference type="Proteomes" id="UP000307541"/>
    </source>
</evidence>
<dbReference type="PANTHER" id="PTHR35936:SF25">
    <property type="entry name" value="ABC TRANSPORTER SUBSTRATE-BINDING PROTEIN"/>
    <property type="match status" value="1"/>
</dbReference>
<dbReference type="RefSeq" id="WP_136666355.1">
    <property type="nucleotide sequence ID" value="NZ_RFLV01000006.1"/>
</dbReference>
<keyword evidence="5" id="KW-1185">Reference proteome</keyword>
<dbReference type="Gene3D" id="3.40.190.10">
    <property type="entry name" value="Periplasmic binding protein-like II"/>
    <property type="match status" value="2"/>
</dbReference>
<dbReference type="Proteomes" id="UP000307541">
    <property type="component" value="Unassembled WGS sequence"/>
</dbReference>
<dbReference type="InterPro" id="IPR001638">
    <property type="entry name" value="Solute-binding_3/MltF_N"/>
</dbReference>
<dbReference type="EMBL" id="RFLV01000006">
    <property type="protein sequence ID" value="TIH06629.1"/>
    <property type="molecule type" value="Genomic_DNA"/>
</dbReference>
<evidence type="ECO:0000259" key="3">
    <source>
        <dbReference type="Pfam" id="PF00497"/>
    </source>
</evidence>